<evidence type="ECO:0000313" key="6">
    <source>
        <dbReference type="EMBL" id="CAB4011805.1"/>
    </source>
</evidence>
<name>A0A7D9IKN8_PARCT</name>
<dbReference type="PROSITE" id="PS50102">
    <property type="entry name" value="RRM"/>
    <property type="match status" value="2"/>
</dbReference>
<dbReference type="PANTHER" id="PTHR23236">
    <property type="entry name" value="EUKARYOTIC TRANSLATION INITIATION FACTOR 4B/4H"/>
    <property type="match status" value="1"/>
</dbReference>
<dbReference type="GO" id="GO:0005634">
    <property type="term" value="C:nucleus"/>
    <property type="evidence" value="ECO:0007669"/>
    <property type="project" value="UniProtKB-SubCell"/>
</dbReference>
<evidence type="ECO:0000256" key="5">
    <source>
        <dbReference type="SAM" id="MobiDB-lite"/>
    </source>
</evidence>
<proteinExistence type="predicted"/>
<evidence type="ECO:0000256" key="1">
    <source>
        <dbReference type="ARBA" id="ARBA00004123"/>
    </source>
</evidence>
<protein>
    <submittedName>
        <fullName evidence="6">Squamous cell carcinoma antigen recognized by T-cells 3, partial</fullName>
    </submittedName>
</protein>
<keyword evidence="4" id="KW-0539">Nucleus</keyword>
<dbReference type="InterPro" id="IPR035979">
    <property type="entry name" value="RBD_domain_sf"/>
</dbReference>
<dbReference type="Pfam" id="PF00076">
    <property type="entry name" value="RRM_1"/>
    <property type="match status" value="2"/>
</dbReference>
<organism evidence="6 7">
    <name type="scientific">Paramuricea clavata</name>
    <name type="common">Red gorgonian</name>
    <name type="synonym">Violescent sea-whip</name>
    <dbReference type="NCBI Taxonomy" id="317549"/>
    <lineage>
        <taxon>Eukaryota</taxon>
        <taxon>Metazoa</taxon>
        <taxon>Cnidaria</taxon>
        <taxon>Anthozoa</taxon>
        <taxon>Octocorallia</taxon>
        <taxon>Malacalcyonacea</taxon>
        <taxon>Plexauridae</taxon>
        <taxon>Paramuricea</taxon>
    </lineage>
</organism>
<comment type="subcellular location">
    <subcellularLocation>
        <location evidence="1">Nucleus</location>
    </subcellularLocation>
</comment>
<feature type="non-terminal residue" evidence="6">
    <location>
        <position position="416"/>
    </location>
</feature>
<keyword evidence="7" id="KW-1185">Reference proteome</keyword>
<dbReference type="SUPFAM" id="SSF54928">
    <property type="entry name" value="RNA-binding domain, RBD"/>
    <property type="match status" value="2"/>
</dbReference>
<sequence>IFERGLSAVLSNPNDSVSLWCCFLEYLRRRVEDWKQESKEREDLMKAFGDATEYLDTNYGKNADTQALIIRYKAYIEATKLDNVTGAKKIWDSVMSSHTREAQFWLEYIRLLRQVNDSNGCRKVFTRAIQTSNDNPELLCESYLKFEKEEGSLSDLDTAVTKCSARLKRAWEQKTREYEKAESARLAEEEANAKKEQHKAQKRAQKKAEIKSKMEKTKRKHEKDDERDKESGEPEPKRPFVSKEELSTKSKEEDVKETSTEKIHDRSKDPQTVFVSNLLFTVDEEQLKSTFSPLGEIEEIRLVKNLQGASRGYAYVQFKNESSVSAALAIDRQELRGRPMYVSRCVDKTRNPTTFKFPTTLDKCTVFVTNLPFEIKSVDIEDVFKVHGKVKEVRLVTNRSGKSKGYAYIEYEDEVG</sequence>
<keyword evidence="3" id="KW-0694">RNA-binding</keyword>
<dbReference type="Pfam" id="PF05843">
    <property type="entry name" value="Suf"/>
    <property type="match status" value="1"/>
</dbReference>
<feature type="compositionally biased region" description="Basic and acidic residues" evidence="5">
    <location>
        <begin position="222"/>
        <end position="268"/>
    </location>
</feature>
<dbReference type="InterPro" id="IPR000504">
    <property type="entry name" value="RRM_dom"/>
</dbReference>
<dbReference type="PANTHER" id="PTHR23236:SF119">
    <property type="entry name" value="NUCLEAR RNA-BINDING PROTEIN SART-3"/>
    <property type="match status" value="1"/>
</dbReference>
<dbReference type="SMART" id="SM00360">
    <property type="entry name" value="RRM"/>
    <property type="match status" value="2"/>
</dbReference>
<dbReference type="InterPro" id="IPR008847">
    <property type="entry name" value="Suf"/>
</dbReference>
<evidence type="ECO:0000256" key="4">
    <source>
        <dbReference type="ARBA" id="ARBA00023242"/>
    </source>
</evidence>
<dbReference type="InterPro" id="IPR034217">
    <property type="entry name" value="SART3_RRM1"/>
</dbReference>
<evidence type="ECO:0000313" key="7">
    <source>
        <dbReference type="Proteomes" id="UP001152795"/>
    </source>
</evidence>
<dbReference type="Proteomes" id="UP001152795">
    <property type="component" value="Unassembled WGS sequence"/>
</dbReference>
<feature type="compositionally biased region" description="Basic and acidic residues" evidence="5">
    <location>
        <begin position="206"/>
        <end position="215"/>
    </location>
</feature>
<dbReference type="InterPro" id="IPR012677">
    <property type="entry name" value="Nucleotide-bd_a/b_plait_sf"/>
</dbReference>
<gene>
    <name evidence="6" type="ORF">PACLA_8A040150</name>
</gene>
<dbReference type="SUPFAM" id="SSF48452">
    <property type="entry name" value="TPR-like"/>
    <property type="match status" value="1"/>
</dbReference>
<accession>A0A7D9IKN8</accession>
<dbReference type="InterPro" id="IPR011990">
    <property type="entry name" value="TPR-like_helical_dom_sf"/>
</dbReference>
<dbReference type="GO" id="GO:0006396">
    <property type="term" value="P:RNA processing"/>
    <property type="evidence" value="ECO:0007669"/>
    <property type="project" value="InterPro"/>
</dbReference>
<dbReference type="GO" id="GO:0003723">
    <property type="term" value="F:RNA binding"/>
    <property type="evidence" value="ECO:0007669"/>
    <property type="project" value="UniProtKB-UniRule"/>
</dbReference>
<reference evidence="6" key="1">
    <citation type="submission" date="2020-04" db="EMBL/GenBank/DDBJ databases">
        <authorList>
            <person name="Alioto T."/>
            <person name="Alioto T."/>
            <person name="Gomez Garrido J."/>
        </authorList>
    </citation>
    <scope>NUCLEOTIDE SEQUENCE</scope>
    <source>
        <strain evidence="6">A484AB</strain>
    </source>
</reference>
<dbReference type="OrthoDB" id="6770331at2759"/>
<dbReference type="CDD" id="cd12391">
    <property type="entry name" value="RRM1_SART3"/>
    <property type="match status" value="1"/>
</dbReference>
<dbReference type="AlphaFoldDB" id="A0A7D9IKN8"/>
<keyword evidence="2" id="KW-0677">Repeat</keyword>
<comment type="caution">
    <text evidence="6">The sequence shown here is derived from an EMBL/GenBank/DDBJ whole genome shotgun (WGS) entry which is preliminary data.</text>
</comment>
<feature type="compositionally biased region" description="Basic and acidic residues" evidence="5">
    <location>
        <begin position="181"/>
        <end position="199"/>
    </location>
</feature>
<feature type="region of interest" description="Disordered" evidence="5">
    <location>
        <begin position="181"/>
        <end position="268"/>
    </location>
</feature>
<evidence type="ECO:0000256" key="2">
    <source>
        <dbReference type="ARBA" id="ARBA00022737"/>
    </source>
</evidence>
<dbReference type="Gene3D" id="1.25.40.10">
    <property type="entry name" value="Tetratricopeptide repeat domain"/>
    <property type="match status" value="1"/>
</dbReference>
<dbReference type="Gene3D" id="3.30.70.330">
    <property type="match status" value="2"/>
</dbReference>
<dbReference type="EMBL" id="CACRXK020007270">
    <property type="protein sequence ID" value="CAB4011805.1"/>
    <property type="molecule type" value="Genomic_DNA"/>
</dbReference>
<evidence type="ECO:0000256" key="3">
    <source>
        <dbReference type="ARBA" id="ARBA00022884"/>
    </source>
</evidence>